<feature type="coiled-coil region" evidence="1">
    <location>
        <begin position="91"/>
        <end position="169"/>
    </location>
</feature>
<evidence type="ECO:0000256" key="1">
    <source>
        <dbReference type="SAM" id="Coils"/>
    </source>
</evidence>
<organism evidence="4">
    <name type="scientific">Ditylum brightwellii</name>
    <dbReference type="NCBI Taxonomy" id="49249"/>
    <lineage>
        <taxon>Eukaryota</taxon>
        <taxon>Sar</taxon>
        <taxon>Stramenopiles</taxon>
        <taxon>Ochrophyta</taxon>
        <taxon>Bacillariophyta</taxon>
        <taxon>Mediophyceae</taxon>
        <taxon>Lithodesmiophycidae</taxon>
        <taxon>Lithodesmiales</taxon>
        <taxon>Lithodesmiaceae</taxon>
        <taxon>Ditylum</taxon>
    </lineage>
</organism>
<proteinExistence type="predicted"/>
<feature type="region of interest" description="Disordered" evidence="2">
    <location>
        <begin position="1"/>
        <end position="65"/>
    </location>
</feature>
<dbReference type="AlphaFoldDB" id="A0A7S4SPX7"/>
<keyword evidence="3" id="KW-1133">Transmembrane helix</keyword>
<protein>
    <submittedName>
        <fullName evidence="4">Uncharacterized protein</fullName>
    </submittedName>
</protein>
<evidence type="ECO:0000313" key="4">
    <source>
        <dbReference type="EMBL" id="CAE4652185.1"/>
    </source>
</evidence>
<evidence type="ECO:0000256" key="3">
    <source>
        <dbReference type="SAM" id="Phobius"/>
    </source>
</evidence>
<sequence>MNTGNTDDFMMDSSTNGRRQSVDRASNTSNGSHSIRMHASQARTIPTETSSIDPSISSVSSLDNRSTNSVATLNDALKATNGRLDNAQMSLQTLQWQLKYATDRIQLLTEERRRMEIYSNALMAEKRELEEERQHLAKQSRQDQSRELIENLTKKGERLRAERDRLKSKERKRMIAFVTTTIEVLAYCVAVGCVVKKVGSWNVTREFLDYVANASS</sequence>
<keyword evidence="1" id="KW-0175">Coiled coil</keyword>
<gene>
    <name evidence="4" type="ORF">DBRI00130_LOCUS38158</name>
</gene>
<feature type="compositionally biased region" description="Polar residues" evidence="2">
    <location>
        <begin position="1"/>
        <end position="33"/>
    </location>
</feature>
<evidence type="ECO:0000256" key="2">
    <source>
        <dbReference type="SAM" id="MobiDB-lite"/>
    </source>
</evidence>
<keyword evidence="3" id="KW-0812">Transmembrane</keyword>
<accession>A0A7S4SPX7</accession>
<dbReference type="EMBL" id="HBNS01051225">
    <property type="protein sequence ID" value="CAE4652185.1"/>
    <property type="molecule type" value="Transcribed_RNA"/>
</dbReference>
<keyword evidence="3" id="KW-0472">Membrane</keyword>
<feature type="transmembrane region" description="Helical" evidence="3">
    <location>
        <begin position="175"/>
        <end position="198"/>
    </location>
</feature>
<name>A0A7S4SPX7_9STRA</name>
<feature type="compositionally biased region" description="Low complexity" evidence="2">
    <location>
        <begin position="44"/>
        <end position="61"/>
    </location>
</feature>
<reference evidence="4" key="1">
    <citation type="submission" date="2021-01" db="EMBL/GenBank/DDBJ databases">
        <authorList>
            <person name="Corre E."/>
            <person name="Pelletier E."/>
            <person name="Niang G."/>
            <person name="Scheremetjew M."/>
            <person name="Finn R."/>
            <person name="Kale V."/>
            <person name="Holt S."/>
            <person name="Cochrane G."/>
            <person name="Meng A."/>
            <person name="Brown T."/>
            <person name="Cohen L."/>
        </authorList>
    </citation>
    <scope>NUCLEOTIDE SEQUENCE</scope>
    <source>
        <strain evidence="4">GSO104</strain>
    </source>
</reference>